<dbReference type="InterPro" id="IPR000014">
    <property type="entry name" value="PAS"/>
</dbReference>
<dbReference type="SUPFAM" id="SSF55785">
    <property type="entry name" value="PYP-like sensor domain (PAS domain)"/>
    <property type="match status" value="1"/>
</dbReference>
<name>A0ABT4N2X2_GORRU</name>
<dbReference type="InterPro" id="IPR001932">
    <property type="entry name" value="PPM-type_phosphatase-like_dom"/>
</dbReference>
<keyword evidence="4" id="KW-1185">Reference proteome</keyword>
<accession>A0ABT4N2X2</accession>
<dbReference type="SMART" id="SM00331">
    <property type="entry name" value="PP2C_SIG"/>
    <property type="match status" value="1"/>
</dbReference>
<keyword evidence="1" id="KW-0378">Hydrolase</keyword>
<evidence type="ECO:0000313" key="4">
    <source>
        <dbReference type="Proteomes" id="UP001067235"/>
    </source>
</evidence>
<dbReference type="InterPro" id="IPR052016">
    <property type="entry name" value="Bact_Sigma-Reg"/>
</dbReference>
<dbReference type="InterPro" id="IPR035965">
    <property type="entry name" value="PAS-like_dom_sf"/>
</dbReference>
<dbReference type="PROSITE" id="PS50113">
    <property type="entry name" value="PAC"/>
    <property type="match status" value="1"/>
</dbReference>
<dbReference type="PANTHER" id="PTHR43156:SF2">
    <property type="entry name" value="STAGE II SPORULATION PROTEIN E"/>
    <property type="match status" value="1"/>
</dbReference>
<evidence type="ECO:0000256" key="1">
    <source>
        <dbReference type="ARBA" id="ARBA00022801"/>
    </source>
</evidence>
<dbReference type="Pfam" id="PF07228">
    <property type="entry name" value="SpoIIE"/>
    <property type="match status" value="1"/>
</dbReference>
<dbReference type="InterPro" id="IPR000700">
    <property type="entry name" value="PAS-assoc_C"/>
</dbReference>
<reference evidence="3" key="1">
    <citation type="submission" date="2022-12" db="EMBL/GenBank/DDBJ databases">
        <authorList>
            <person name="Krivoruchko A.V."/>
            <person name="Elkin A."/>
        </authorList>
    </citation>
    <scope>NUCLEOTIDE SEQUENCE</scope>
    <source>
        <strain evidence="3">IEGM 1388</strain>
    </source>
</reference>
<gene>
    <name evidence="3" type="ORF">O4213_26560</name>
</gene>
<sequence length="373" mass="39483">MSPEGRIGRVNRTLCGWLDRSPSSLIGAQFTTILSAGGRIHYETHFRPVLQMSGQLDAISVDLVRADDSRLPVFVDANAKTDAAGNVVLIRVTVQDARERRSYEQELLSERRRAERERARVGVLAATLQRAMLPPSLSPPDGLEAAAYHHPASSDDVGGDFYDLFPLSSTQWGFFLGDVSGKGAAAAAVTSLTRYTLRAAAVYDADPVAVLHNLDTVLSHEYHGDDPHFCTVIFGVLTIREGEADRGGGWDVELASGGHPPALLLRADGTARQISTAGGQFVGILTDPTFASARVRLGAGDTLVLYTDGLTEARTGVGTARYDDDGALLEFANAQAPASAADVVAALERLLAGFGSGLDDDTAILALGVPADE</sequence>
<dbReference type="PANTHER" id="PTHR43156">
    <property type="entry name" value="STAGE II SPORULATION PROTEIN E-RELATED"/>
    <property type="match status" value="1"/>
</dbReference>
<dbReference type="Gene3D" id="3.30.450.20">
    <property type="entry name" value="PAS domain"/>
    <property type="match status" value="1"/>
</dbReference>
<feature type="domain" description="PAC" evidence="2">
    <location>
        <begin position="57"/>
        <end position="109"/>
    </location>
</feature>
<dbReference type="EMBL" id="JAPWIE010000010">
    <property type="protein sequence ID" value="MCZ4553577.1"/>
    <property type="molecule type" value="Genomic_DNA"/>
</dbReference>
<organism evidence="3 4">
    <name type="scientific">Gordonia rubripertincta</name>
    <name type="common">Rhodococcus corallinus</name>
    <dbReference type="NCBI Taxonomy" id="36822"/>
    <lineage>
        <taxon>Bacteria</taxon>
        <taxon>Bacillati</taxon>
        <taxon>Actinomycetota</taxon>
        <taxon>Actinomycetes</taxon>
        <taxon>Mycobacteriales</taxon>
        <taxon>Gordoniaceae</taxon>
        <taxon>Gordonia</taxon>
    </lineage>
</organism>
<dbReference type="CDD" id="cd00130">
    <property type="entry name" value="PAS"/>
    <property type="match status" value="1"/>
</dbReference>
<evidence type="ECO:0000313" key="3">
    <source>
        <dbReference type="EMBL" id="MCZ4553577.1"/>
    </source>
</evidence>
<comment type="caution">
    <text evidence="3">The sequence shown here is derived from an EMBL/GenBank/DDBJ whole genome shotgun (WGS) entry which is preliminary data.</text>
</comment>
<dbReference type="RefSeq" id="WP_301574255.1">
    <property type="nucleotide sequence ID" value="NZ_JAPWIE010000010.1"/>
</dbReference>
<dbReference type="Gene3D" id="3.60.40.10">
    <property type="entry name" value="PPM-type phosphatase domain"/>
    <property type="match status" value="1"/>
</dbReference>
<evidence type="ECO:0000259" key="2">
    <source>
        <dbReference type="PROSITE" id="PS50113"/>
    </source>
</evidence>
<dbReference type="Proteomes" id="UP001067235">
    <property type="component" value="Unassembled WGS sequence"/>
</dbReference>
<dbReference type="SUPFAM" id="SSF81606">
    <property type="entry name" value="PP2C-like"/>
    <property type="match status" value="1"/>
</dbReference>
<proteinExistence type="predicted"/>
<dbReference type="InterPro" id="IPR036457">
    <property type="entry name" value="PPM-type-like_dom_sf"/>
</dbReference>
<protein>
    <submittedName>
        <fullName evidence="3">SpoIIE family protein phosphatase</fullName>
    </submittedName>
</protein>